<dbReference type="PANTHER" id="PTHR12428:SF65">
    <property type="entry name" value="CYTOCHROME C OXIDASE ASSEMBLY PROTEIN COX18, MITOCHONDRIAL"/>
    <property type="match status" value="1"/>
</dbReference>
<evidence type="ECO:0000256" key="4">
    <source>
        <dbReference type="ARBA" id="ARBA00022448"/>
    </source>
</evidence>
<feature type="domain" description="Membrane insertase YidC/Oxa/ALB C-terminal" evidence="15">
    <location>
        <begin position="386"/>
        <end position="588"/>
    </location>
</feature>
<evidence type="ECO:0000256" key="14">
    <source>
        <dbReference type="SAM" id="MobiDB-lite"/>
    </source>
</evidence>
<evidence type="ECO:0000256" key="12">
    <source>
        <dbReference type="ARBA" id="ARBA00033342"/>
    </source>
</evidence>
<feature type="transmembrane region" description="Helical" evidence="13">
    <location>
        <begin position="7"/>
        <end position="26"/>
    </location>
</feature>
<dbReference type="NCBIfam" id="TIGR03593">
    <property type="entry name" value="yidC_nterm"/>
    <property type="match status" value="1"/>
</dbReference>
<evidence type="ECO:0000256" key="10">
    <source>
        <dbReference type="ARBA" id="ARBA00023186"/>
    </source>
</evidence>
<proteinExistence type="inferred from homology"/>
<sequence>MDDQNKNLILATVLSAAVIFVWYTFFTPPMPEPDATAPAEVAATQSVPAAAEPTPAPAPETAATTTAARVEIDSPRLKGSLSLAGGRIDDLQLHDYKQTLDAGSPDVRLLAPVGSADGTKPYYAVYGWQPAGGLDAALLPDARTVWSAPEGARLTPETPLTLTWDNGAGLVFHRMVALDSNYMFTITQSVENNTGAPVRLAPYGIIARHGIPEDQRIYVLHEGLVRGFDGKLEEIKYDNIPELDLVAGEGNADIQQVAENGWIGFTDKYWMATLIPMPGQAFTSVVRYAAANDIYQAETRLPVMEVAPGAKGEATTMLFAGAKEWETIKRYENDPGFLDSLAGIEADPGRPTIAGFIDSIDWGWFFFLTKPMFWLLHLLHGLIGNMGWAIIALTFVIKTLVFPLARKSYVSMAKMKELQPEMEAIKARTGDDRQKLQQEMMALYKKEKVNPASGCLPILLQIPIFFSLYKVIYVTIELYHAPFFGWLRDLSAPDPSSILNLFGLLPYATPEQGSLFFMFSLGVLPILLGISMWFQQKLNPAPADPAQAAIFAWMPWIFMFMLGSFASGLVLYWITNNTITFIQQYTIMSMHGKRPDLFGNIKAGMKRGQSGK</sequence>
<evidence type="ECO:0000256" key="2">
    <source>
        <dbReference type="ARBA" id="ARBA00010527"/>
    </source>
</evidence>
<keyword evidence="6 13" id="KW-0812">Transmembrane</keyword>
<feature type="transmembrane region" description="Helical" evidence="13">
    <location>
        <begin position="386"/>
        <end position="405"/>
    </location>
</feature>
<dbReference type="CDD" id="cd19961">
    <property type="entry name" value="EcYidC-like_peri"/>
    <property type="match status" value="1"/>
</dbReference>
<dbReference type="NCBIfam" id="TIGR03592">
    <property type="entry name" value="yidC_oxa1_cterm"/>
    <property type="match status" value="1"/>
</dbReference>
<dbReference type="Proteomes" id="UP001652503">
    <property type="component" value="Unassembled WGS sequence"/>
</dbReference>
<feature type="compositionally biased region" description="Low complexity" evidence="14">
    <location>
        <begin position="48"/>
        <end position="60"/>
    </location>
</feature>
<reference evidence="17 18" key="1">
    <citation type="submission" date="2022-10" db="EMBL/GenBank/DDBJ databases">
        <title>Defluviimonas sp. nov., isolated from ocean surface water.</title>
        <authorList>
            <person name="He W."/>
            <person name="Wang L."/>
            <person name="Zhang D.-F."/>
        </authorList>
    </citation>
    <scope>NUCLEOTIDE SEQUENCE [LARGE SCALE GENOMIC DNA]</scope>
    <source>
        <strain evidence="17 18">WL0075</strain>
    </source>
</reference>
<evidence type="ECO:0000313" key="18">
    <source>
        <dbReference type="Proteomes" id="UP001652503"/>
    </source>
</evidence>
<name>A0ABT2Z491_9RHOB</name>
<keyword evidence="5 13" id="KW-1003">Cell membrane</keyword>
<evidence type="ECO:0000256" key="3">
    <source>
        <dbReference type="ARBA" id="ARBA00015325"/>
    </source>
</evidence>
<comment type="function">
    <text evidence="13">Required for the insertion and/or proper folding and/or complex formation of integral membrane proteins into the membrane. Involved in integration of membrane proteins that insert both dependently and independently of the Sec translocase complex, as well as at least some lipoproteins. Aids folding of multispanning membrane proteins.</text>
</comment>
<keyword evidence="9 13" id="KW-0472">Membrane</keyword>
<gene>
    <name evidence="13 17" type="primary">yidC</name>
    <name evidence="17" type="ORF">OE647_14665</name>
</gene>
<evidence type="ECO:0000256" key="9">
    <source>
        <dbReference type="ARBA" id="ARBA00023136"/>
    </source>
</evidence>
<protein>
    <recommendedName>
        <fullName evidence="3 13">Membrane protein insertase YidC</fullName>
    </recommendedName>
    <alternativeName>
        <fullName evidence="12 13">Foldase YidC</fullName>
    </alternativeName>
    <alternativeName>
        <fullName evidence="11 13">Membrane integrase YidC</fullName>
    </alternativeName>
    <alternativeName>
        <fullName evidence="13">Membrane protein YidC</fullName>
    </alternativeName>
</protein>
<accession>A0ABT2Z491</accession>
<evidence type="ECO:0000256" key="7">
    <source>
        <dbReference type="ARBA" id="ARBA00022927"/>
    </source>
</evidence>
<evidence type="ECO:0000256" key="5">
    <source>
        <dbReference type="ARBA" id="ARBA00022475"/>
    </source>
</evidence>
<dbReference type="InterPro" id="IPR001708">
    <property type="entry name" value="YidC/ALB3/OXA1/COX18"/>
</dbReference>
<dbReference type="InterPro" id="IPR038221">
    <property type="entry name" value="YidC_periplasmic_sf"/>
</dbReference>
<evidence type="ECO:0000256" key="13">
    <source>
        <dbReference type="HAMAP-Rule" id="MF_01810"/>
    </source>
</evidence>
<keyword evidence="18" id="KW-1185">Reference proteome</keyword>
<comment type="subcellular location">
    <subcellularLocation>
        <location evidence="1">Cell inner membrane</location>
        <topology evidence="1">Multi-pass membrane protein</topology>
    </subcellularLocation>
    <subcellularLocation>
        <location evidence="13">Cell membrane</location>
        <topology evidence="13">Multi-pass membrane protein</topology>
    </subcellularLocation>
</comment>
<dbReference type="InterPro" id="IPR047196">
    <property type="entry name" value="YidC_ALB_C"/>
</dbReference>
<dbReference type="RefSeq" id="WP_263722492.1">
    <property type="nucleotide sequence ID" value="NZ_JAOWLA010000014.1"/>
</dbReference>
<dbReference type="HAMAP" id="MF_01810">
    <property type="entry name" value="YidC_type1"/>
    <property type="match status" value="1"/>
</dbReference>
<feature type="region of interest" description="Disordered" evidence="14">
    <location>
        <begin position="36"/>
        <end position="60"/>
    </location>
</feature>
<dbReference type="Gene3D" id="2.70.98.90">
    <property type="match status" value="1"/>
</dbReference>
<feature type="domain" description="Membrane insertase YidC N-terminal" evidence="16">
    <location>
        <begin position="69"/>
        <end position="375"/>
    </location>
</feature>
<comment type="caution">
    <text evidence="17">The sequence shown here is derived from an EMBL/GenBank/DDBJ whole genome shotgun (WGS) entry which is preliminary data.</text>
</comment>
<dbReference type="Pfam" id="PF14849">
    <property type="entry name" value="YidC_periplas"/>
    <property type="match status" value="1"/>
</dbReference>
<keyword evidence="10 13" id="KW-0143">Chaperone</keyword>
<dbReference type="EMBL" id="JAOWLA010000014">
    <property type="protein sequence ID" value="MCV2865964.1"/>
    <property type="molecule type" value="Genomic_DNA"/>
</dbReference>
<dbReference type="InterPro" id="IPR028053">
    <property type="entry name" value="Membr_insert_YidC_N"/>
</dbReference>
<evidence type="ECO:0000256" key="8">
    <source>
        <dbReference type="ARBA" id="ARBA00022989"/>
    </source>
</evidence>
<dbReference type="NCBIfam" id="NF002353">
    <property type="entry name" value="PRK01318.1-4"/>
    <property type="match status" value="1"/>
</dbReference>
<dbReference type="PRINTS" id="PR00701">
    <property type="entry name" value="60KDINNERMP"/>
</dbReference>
<feature type="transmembrane region" description="Helical" evidence="13">
    <location>
        <begin position="515"/>
        <end position="534"/>
    </location>
</feature>
<evidence type="ECO:0000256" key="6">
    <source>
        <dbReference type="ARBA" id="ARBA00022692"/>
    </source>
</evidence>
<dbReference type="PRINTS" id="PR01900">
    <property type="entry name" value="YIDCPROTEIN"/>
</dbReference>
<evidence type="ECO:0000313" key="17">
    <source>
        <dbReference type="EMBL" id="MCV2865964.1"/>
    </source>
</evidence>
<dbReference type="InterPro" id="IPR019998">
    <property type="entry name" value="Membr_insert_YidC"/>
</dbReference>
<dbReference type="InterPro" id="IPR028055">
    <property type="entry name" value="YidC/Oxa/ALB_C"/>
</dbReference>
<organism evidence="17 18">
    <name type="scientific">Albidovulum sediminicola</name>
    <dbReference type="NCBI Taxonomy" id="2984331"/>
    <lineage>
        <taxon>Bacteria</taxon>
        <taxon>Pseudomonadati</taxon>
        <taxon>Pseudomonadota</taxon>
        <taxon>Alphaproteobacteria</taxon>
        <taxon>Rhodobacterales</taxon>
        <taxon>Paracoccaceae</taxon>
        <taxon>Albidovulum</taxon>
    </lineage>
</organism>
<dbReference type="Pfam" id="PF02096">
    <property type="entry name" value="60KD_IMP"/>
    <property type="match status" value="1"/>
</dbReference>
<keyword evidence="8 13" id="KW-1133">Transmembrane helix</keyword>
<dbReference type="CDD" id="cd20070">
    <property type="entry name" value="5TM_YidC_Alb3"/>
    <property type="match status" value="1"/>
</dbReference>
<evidence type="ECO:0000259" key="16">
    <source>
        <dbReference type="Pfam" id="PF14849"/>
    </source>
</evidence>
<comment type="subunit">
    <text evidence="13">Interacts with the Sec translocase complex via SecD. Specifically interacts with transmembrane segments of nascent integral membrane proteins during membrane integration.</text>
</comment>
<evidence type="ECO:0000259" key="15">
    <source>
        <dbReference type="Pfam" id="PF02096"/>
    </source>
</evidence>
<comment type="similarity">
    <text evidence="2 13">Belongs to the OXA1/ALB3/YidC family. Type 1 subfamily.</text>
</comment>
<evidence type="ECO:0000256" key="1">
    <source>
        <dbReference type="ARBA" id="ARBA00004429"/>
    </source>
</evidence>
<dbReference type="PANTHER" id="PTHR12428">
    <property type="entry name" value="OXA1"/>
    <property type="match status" value="1"/>
</dbReference>
<evidence type="ECO:0000256" key="11">
    <source>
        <dbReference type="ARBA" id="ARBA00033245"/>
    </source>
</evidence>
<keyword evidence="4 13" id="KW-0813">Transport</keyword>
<keyword evidence="7 13" id="KW-0653">Protein transport</keyword>
<feature type="transmembrane region" description="Helical" evidence="13">
    <location>
        <begin position="546"/>
        <end position="574"/>
    </location>
</feature>